<dbReference type="InterPro" id="IPR024340">
    <property type="entry name" value="Sec16_CCD"/>
</dbReference>
<name>A0ABY0GXZ9_9PEZI</name>
<feature type="compositionally biased region" description="Low complexity" evidence="11">
    <location>
        <begin position="518"/>
        <end position="528"/>
    </location>
</feature>
<feature type="domain" description="Sec16 central conserved" evidence="13">
    <location>
        <begin position="993"/>
        <end position="1110"/>
    </location>
</feature>
<dbReference type="Gene3D" id="1.25.40.1030">
    <property type="match status" value="1"/>
</dbReference>
<evidence type="ECO:0000313" key="16">
    <source>
        <dbReference type="Proteomes" id="UP000294003"/>
    </source>
</evidence>
<keyword evidence="5 10" id="KW-0931">ER-Golgi transport</keyword>
<feature type="compositionally biased region" description="Pro residues" evidence="11">
    <location>
        <begin position="661"/>
        <end position="670"/>
    </location>
</feature>
<organism evidence="15 16">
    <name type="scientific">Monosporascus cannonballus</name>
    <dbReference type="NCBI Taxonomy" id="155416"/>
    <lineage>
        <taxon>Eukaryota</taxon>
        <taxon>Fungi</taxon>
        <taxon>Dikarya</taxon>
        <taxon>Ascomycota</taxon>
        <taxon>Pezizomycotina</taxon>
        <taxon>Sordariomycetes</taxon>
        <taxon>Xylariomycetidae</taxon>
        <taxon>Xylariales</taxon>
        <taxon>Xylariales incertae sedis</taxon>
        <taxon>Monosporascus</taxon>
    </lineage>
</organism>
<feature type="compositionally biased region" description="Low complexity" evidence="11">
    <location>
        <begin position="1632"/>
        <end position="1659"/>
    </location>
</feature>
<feature type="compositionally biased region" description="Polar residues" evidence="11">
    <location>
        <begin position="718"/>
        <end position="735"/>
    </location>
</feature>
<feature type="region of interest" description="Disordered" evidence="11">
    <location>
        <begin position="1"/>
        <end position="966"/>
    </location>
</feature>
<reference evidence="15 16" key="1">
    <citation type="submission" date="2018-06" db="EMBL/GenBank/DDBJ databases">
        <title>Complete Genomes of Monosporascus.</title>
        <authorList>
            <person name="Robinson A.J."/>
            <person name="Natvig D.O."/>
        </authorList>
    </citation>
    <scope>NUCLEOTIDE SEQUENCE [LARGE SCALE GENOMIC DNA]</scope>
    <source>
        <strain evidence="15 16">CBS 609.92</strain>
    </source>
</reference>
<feature type="compositionally biased region" description="Polar residues" evidence="11">
    <location>
        <begin position="1673"/>
        <end position="1686"/>
    </location>
</feature>
<dbReference type="Pfam" id="PF12932">
    <property type="entry name" value="Sec16"/>
    <property type="match status" value="1"/>
</dbReference>
<dbReference type="CDD" id="cd09233">
    <property type="entry name" value="ACE1-Sec16-like"/>
    <property type="match status" value="1"/>
</dbReference>
<evidence type="ECO:0000256" key="9">
    <source>
        <dbReference type="ARBA" id="ARBA00024687"/>
    </source>
</evidence>
<sequence length="1959" mass="208619">MESNTPTASEHPAEIANVNTQEMPRGSDSLSHQQPSDAQDEEPSQAQEDAPTHTAMEETREPQEETGEPREEAIEPQQSNDGGAFLDQFHEEDPEAAAWDLGNPAEVFATQEEDQELAPNTEPATTPPEPTTTTGNEPKHSSKASFARTVSHEVSFNDDEEVEWNLQHTETDPFKFMPPSDRTNSFPPVPPARSEPEEHTHSPPSSSQTQEILRDVEQDVSHQDSVMEPDMDETLGHGRAQQEHTATANELSFQQSVGGDLVDTEQEASDARFEEGLPLIPHDDAEEPAAQSDIPASRPNNPFAEDETANGGDDFFSQTRNEAQPAAEEDGFDRALRRKSTIVVLGEGMNSAEAPAAGDSGDLSPTEDEASKDQSALNRQQEEGVNGESAGSPSEETKPESQTNDIDAKWAAAFGDDDDDFLLDAAPESKELDPAEIFGSDDEGFLEDTTEPSTAAPVQPAANTLPDVSSSTPGLNGRYAPDTIQRQQSQQPYSPYAPQQVTPQPPPQPAQHPSYFQPGTATPAGAAYAPPPPRPEPSKPQSFVAKSKGGYQSPYDLPMEIVKPKKRASMMQLPRASSTLSAPPAGPPRSASMYSQPPPSGGSATSLPSPGSSHSPQLPPPKTQPQSKSKGSFFEDLPLPSRPRPTSRQPSPQQSPYGQPQAPPQGPPPRAVQGQLLPPPALQSPTVPPQAQQGTPQPQASPVPPLVAPERVNPYAQLPTNAQPPISTAPASNRYSPAPAQAPMANGGVPPPAATTRYSPVPPMPRSHSAGYAAPPTGVPPPALSHQPRTSSPLAHFEISNAKQGNRVLSPDGATLTRTSSSHYEPRLTRIPSLPPTQEVEEESTPVGSPPVAPKSVTAGSPAESRYSPRHVSHTPPPLSNQPSNVFSPPMRSASSYVPGQPGAIPRDPNFAPPPRPQTQSPSALREKDLGIKHVDPIPRPSSVHTPTSPRTAQPPQPARPTMRARGMSQALALVPPTDGREADPLERWKGSPLVQWGVGGVLVTSFTKDIPRYGMNQATPMILRSPGEVRIKHVKDIQPLEERLAKFPGPLKGKGKKKEAVAWLTAGIEGLEGSLPNVAFQQNVSHEDKRAIERVLLWKILRVFVENDGAIEGNPAVDKTVREIIVPSLSSEPPDFTSTIASGVDLNGMASSVTNMRADAVDSSAVEEIRRCLLSGDREKAVWAAVDKRLWGHAMLIANTAQQPELYKQVAQEFIKKEVNHPGHNNESLAALYSVLSTNFDESVDELVPVHARAGLQLMSTSTATTESKDALAGLDKWRETLGLVLSNRSPGDGQALTSLGNLLSTYGRAEAAHICYIFARTHAIFGGLDDPGAHFVLVGADHRRQADQFAKDTEALLLSEVYEYGLSLAGGLHMTQGCPHLAAYKFQHAVTLAEYGFRDKALHYCEAITNAMVSQTKRSPYYNLALESFVDDLTKRLKLAPKEGSSSWISKPSMDKVSSNMWSRFNKFVAGEDTDAAGDAQKGENGGDVGPFSRIGGGTPTISPSPSVSNFEVYGASVSSSAPSGPAIPATRTSSRYAPVAAQPPNPYDPNAGYSPAPRSSNELSRRSSELRRGSHGNPYSPESSSRPATGYQASPLHHLPYTPGSQASAPEPASFQPPTNSYGGYEPYGTTQSSPSASTAQAASGSSANVSNAAQAYQPSSYGYEPPAMNTFQPPSTQPEESSTGGGYEPPSYQPSTFEPPSYEPDPAEDGGDSPSESKPKRKTIFDDDEDDIPATKQPSEKSKAEKDRENEEMFRKVAEEEAKRAAEAKTAKKGWGFSGWFGGGKKEEQPSNKPIKAKLGEQSSFVYDPELKRWVNKKPGAENTPAKTATPPPPRSASASRNGTPPPSVPPASHSAPPPGGPSRSPSAAPPPPAGLNRPASQENLAVPPMARAASSQSAVSDGAAGGPPSAPPSRPATSLSNASSIDDLLGAAGPRRPGAKKSRKSGRYVDVMAK</sequence>
<feature type="compositionally biased region" description="Basic and acidic residues" evidence="11">
    <location>
        <begin position="1742"/>
        <end position="1774"/>
    </location>
</feature>
<feature type="compositionally biased region" description="Acidic residues" evidence="11">
    <location>
        <begin position="439"/>
        <end position="450"/>
    </location>
</feature>
<comment type="function">
    <text evidence="9 10">Involved in the initiation of assembly of the COPII coat required for the formation of transport vesicles from the endoplasmic reticulum (ER) and the selection of cargo molecules. Also involved in autophagy.</text>
</comment>
<evidence type="ECO:0000256" key="2">
    <source>
        <dbReference type="ARBA" id="ARBA00005927"/>
    </source>
</evidence>
<dbReference type="Pfam" id="PF12935">
    <property type="entry name" value="Sec16_N"/>
    <property type="match status" value="1"/>
</dbReference>
<feature type="compositionally biased region" description="Polar residues" evidence="11">
    <location>
        <begin position="1502"/>
        <end position="1512"/>
    </location>
</feature>
<feature type="compositionally biased region" description="Low complexity" evidence="11">
    <location>
        <begin position="644"/>
        <end position="660"/>
    </location>
</feature>
<feature type="compositionally biased region" description="Polar residues" evidence="11">
    <location>
        <begin position="243"/>
        <end position="257"/>
    </location>
</feature>
<feature type="compositionally biased region" description="Basic and acidic residues" evidence="11">
    <location>
        <begin position="212"/>
        <end position="222"/>
    </location>
</feature>
<feature type="compositionally biased region" description="Low complexity" evidence="11">
    <location>
        <begin position="202"/>
        <end position="211"/>
    </location>
</feature>
<feature type="compositionally biased region" description="Polar residues" evidence="11">
    <location>
        <begin position="389"/>
        <end position="405"/>
    </location>
</feature>
<protein>
    <recommendedName>
        <fullName evidence="10">Protein transport protein sec16</fullName>
    </recommendedName>
</protein>
<dbReference type="PANTHER" id="PTHR13402:SF6">
    <property type="entry name" value="SECRETORY 16, ISOFORM I"/>
    <property type="match status" value="1"/>
</dbReference>
<evidence type="ECO:0000256" key="5">
    <source>
        <dbReference type="ARBA" id="ARBA00022892"/>
    </source>
</evidence>
<evidence type="ECO:0000256" key="3">
    <source>
        <dbReference type="ARBA" id="ARBA00022448"/>
    </source>
</evidence>
<evidence type="ECO:0000313" key="15">
    <source>
        <dbReference type="EMBL" id="RYO80086.1"/>
    </source>
</evidence>
<feature type="compositionally biased region" description="Basic and acidic residues" evidence="11">
    <location>
        <begin position="1566"/>
        <end position="1575"/>
    </location>
</feature>
<proteinExistence type="inferred from homology"/>
<evidence type="ECO:0000256" key="6">
    <source>
        <dbReference type="ARBA" id="ARBA00022927"/>
    </source>
</evidence>
<dbReference type="InterPro" id="IPR024468">
    <property type="entry name" value="Sec16_N"/>
</dbReference>
<keyword evidence="6 10" id="KW-0653">Protein transport</keyword>
<evidence type="ECO:0000259" key="12">
    <source>
        <dbReference type="Pfam" id="PF12931"/>
    </source>
</evidence>
<dbReference type="Proteomes" id="UP000294003">
    <property type="component" value="Unassembled WGS sequence"/>
</dbReference>
<feature type="compositionally biased region" description="Polar residues" evidence="11">
    <location>
        <begin position="17"/>
        <end position="37"/>
    </location>
</feature>
<evidence type="ECO:0000256" key="8">
    <source>
        <dbReference type="ARBA" id="ARBA00023136"/>
    </source>
</evidence>
<evidence type="ECO:0000259" key="14">
    <source>
        <dbReference type="Pfam" id="PF12935"/>
    </source>
</evidence>
<comment type="caution">
    <text evidence="15">The sequence shown here is derived from an EMBL/GenBank/DDBJ whole genome shotgun (WGS) entry which is preliminary data.</text>
</comment>
<evidence type="ECO:0000256" key="1">
    <source>
        <dbReference type="ARBA" id="ARBA00004397"/>
    </source>
</evidence>
<dbReference type="InterPro" id="IPR024298">
    <property type="entry name" value="Sec16_Sec23-bd"/>
</dbReference>
<evidence type="ECO:0000256" key="11">
    <source>
        <dbReference type="SAM" id="MobiDB-lite"/>
    </source>
</evidence>
<keyword evidence="16" id="KW-1185">Reference proteome</keyword>
<feature type="compositionally biased region" description="Basic and acidic residues" evidence="11">
    <location>
        <begin position="925"/>
        <end position="937"/>
    </location>
</feature>
<feature type="domain" description="Sec16 N-terminal" evidence="14">
    <location>
        <begin position="263"/>
        <end position="463"/>
    </location>
</feature>
<feature type="compositionally biased region" description="Polar residues" evidence="11">
    <location>
        <begin position="881"/>
        <end position="898"/>
    </location>
</feature>
<dbReference type="EMBL" id="QJNS01000301">
    <property type="protein sequence ID" value="RYO80086.1"/>
    <property type="molecule type" value="Genomic_DNA"/>
</dbReference>
<comment type="subcellular location">
    <subcellularLocation>
        <location evidence="1">Endoplasmic reticulum membrane</location>
        <topology evidence="1">Peripheral membrane protein</topology>
        <orientation evidence="1">Cytoplasmic side</orientation>
    </subcellularLocation>
</comment>
<feature type="domain" description="Sec16 Sec23-binding" evidence="12">
    <location>
        <begin position="1170"/>
        <end position="1474"/>
    </location>
</feature>
<evidence type="ECO:0000256" key="10">
    <source>
        <dbReference type="RuleBase" id="RU364101"/>
    </source>
</evidence>
<keyword evidence="3 10" id="KW-0813">Transport</keyword>
<dbReference type="Pfam" id="PF12931">
    <property type="entry name" value="TPR_Sec16"/>
    <property type="match status" value="1"/>
</dbReference>
<feature type="compositionally biased region" description="Low complexity" evidence="11">
    <location>
        <begin position="689"/>
        <end position="698"/>
    </location>
</feature>
<evidence type="ECO:0000256" key="7">
    <source>
        <dbReference type="ARBA" id="ARBA00023006"/>
    </source>
</evidence>
<feature type="compositionally biased region" description="Pro residues" evidence="11">
    <location>
        <begin position="677"/>
        <end position="688"/>
    </location>
</feature>
<feature type="compositionally biased region" description="Gly residues" evidence="11">
    <location>
        <begin position="1486"/>
        <end position="1501"/>
    </location>
</feature>
<dbReference type="PANTHER" id="PTHR13402">
    <property type="entry name" value="RGPR-RELATED"/>
    <property type="match status" value="1"/>
</dbReference>
<keyword evidence="4 10" id="KW-0256">Endoplasmic reticulum</keyword>
<feature type="compositionally biased region" description="Basic and acidic residues" evidence="11">
    <location>
        <begin position="55"/>
        <end position="73"/>
    </location>
</feature>
<feature type="compositionally biased region" description="Low complexity" evidence="11">
    <location>
        <begin position="485"/>
        <end position="502"/>
    </location>
</feature>
<feature type="compositionally biased region" description="Polar residues" evidence="11">
    <location>
        <begin position="602"/>
        <end position="614"/>
    </location>
</feature>
<evidence type="ECO:0000256" key="4">
    <source>
        <dbReference type="ARBA" id="ARBA00022824"/>
    </source>
</evidence>
<feature type="compositionally biased region" description="Basic residues" evidence="11">
    <location>
        <begin position="1942"/>
        <end position="1951"/>
    </location>
</feature>
<feature type="compositionally biased region" description="Low complexity" evidence="11">
    <location>
        <begin position="1518"/>
        <end position="1532"/>
    </location>
</feature>
<keyword evidence="7 10" id="KW-0072">Autophagy</keyword>
<gene>
    <name evidence="15" type="ORF">DL762_007843</name>
</gene>
<evidence type="ECO:0000259" key="13">
    <source>
        <dbReference type="Pfam" id="PF12932"/>
    </source>
</evidence>
<feature type="region of interest" description="Disordered" evidence="11">
    <location>
        <begin position="1478"/>
        <end position="1959"/>
    </location>
</feature>
<feature type="compositionally biased region" description="Pro residues" evidence="11">
    <location>
        <begin position="1848"/>
        <end position="1865"/>
    </location>
</feature>
<keyword evidence="8 10" id="KW-0472">Membrane</keyword>
<comment type="similarity">
    <text evidence="2 10">Belongs to the SEC16 family.</text>
</comment>
<accession>A0ABY0GXZ9</accession>